<accession>A0A8S1M5Q8</accession>
<comment type="caution">
    <text evidence="1">The sequence shown here is derived from an EMBL/GenBank/DDBJ whole genome shotgun (WGS) entry which is preliminary data.</text>
</comment>
<dbReference type="AlphaFoldDB" id="A0A8S1M5Q8"/>
<evidence type="ECO:0000313" key="2">
    <source>
        <dbReference type="Proteomes" id="UP000692954"/>
    </source>
</evidence>
<reference evidence="1" key="1">
    <citation type="submission" date="2021-01" db="EMBL/GenBank/DDBJ databases">
        <authorList>
            <consortium name="Genoscope - CEA"/>
            <person name="William W."/>
        </authorList>
    </citation>
    <scope>NUCLEOTIDE SEQUENCE</scope>
</reference>
<evidence type="ECO:0000313" key="1">
    <source>
        <dbReference type="EMBL" id="CAD8070554.1"/>
    </source>
</evidence>
<dbReference type="EMBL" id="CAJJDN010000027">
    <property type="protein sequence ID" value="CAD8070554.1"/>
    <property type="molecule type" value="Genomic_DNA"/>
</dbReference>
<dbReference type="Proteomes" id="UP000692954">
    <property type="component" value="Unassembled WGS sequence"/>
</dbReference>
<name>A0A8S1M5Q8_9CILI</name>
<sequence>MLDFLGFILSQINEEDVRLKQKMQADEGYKRSGEISYKQLDFY</sequence>
<protein>
    <submittedName>
        <fullName evidence="1">Uncharacterized protein</fullName>
    </submittedName>
</protein>
<gene>
    <name evidence="1" type="ORF">PSON_ATCC_30995.1.T0270053</name>
</gene>
<keyword evidence="2" id="KW-1185">Reference proteome</keyword>
<organism evidence="1 2">
    <name type="scientific">Paramecium sonneborni</name>
    <dbReference type="NCBI Taxonomy" id="65129"/>
    <lineage>
        <taxon>Eukaryota</taxon>
        <taxon>Sar</taxon>
        <taxon>Alveolata</taxon>
        <taxon>Ciliophora</taxon>
        <taxon>Intramacronucleata</taxon>
        <taxon>Oligohymenophorea</taxon>
        <taxon>Peniculida</taxon>
        <taxon>Parameciidae</taxon>
        <taxon>Paramecium</taxon>
    </lineage>
</organism>
<proteinExistence type="predicted"/>